<proteinExistence type="predicted"/>
<sequence>MLYFSKRFGVRVSPVTLSAPLPLTDVLVSLDVLQHRPLLVVPVVSSLSIGLELLHSGGGSSTGADAVHRGGHPLSDTRLHGPHLPKDLEQDRLHALVHADVRHGGGGAEEERTRLSDTRSQGGGPGLTVN</sequence>
<feature type="compositionally biased region" description="Basic and acidic residues" evidence="1">
    <location>
        <begin position="99"/>
        <end position="117"/>
    </location>
</feature>
<reference evidence="2" key="2">
    <citation type="submission" date="2025-09" db="UniProtKB">
        <authorList>
            <consortium name="Ensembl"/>
        </authorList>
    </citation>
    <scope>IDENTIFICATION</scope>
</reference>
<evidence type="ECO:0000313" key="3">
    <source>
        <dbReference type="Proteomes" id="UP000694383"/>
    </source>
</evidence>
<evidence type="ECO:0000313" key="2">
    <source>
        <dbReference type="Ensembl" id="ENSOSIP00000009037.1"/>
    </source>
</evidence>
<feature type="compositionally biased region" description="Gly residues" evidence="1">
    <location>
        <begin position="121"/>
        <end position="130"/>
    </location>
</feature>
<organism evidence="2 3">
    <name type="scientific">Oryzias sinensis</name>
    <name type="common">Chinese medaka</name>
    <dbReference type="NCBI Taxonomy" id="183150"/>
    <lineage>
        <taxon>Eukaryota</taxon>
        <taxon>Metazoa</taxon>
        <taxon>Chordata</taxon>
        <taxon>Craniata</taxon>
        <taxon>Vertebrata</taxon>
        <taxon>Euteleostomi</taxon>
        <taxon>Actinopterygii</taxon>
        <taxon>Neopterygii</taxon>
        <taxon>Teleostei</taxon>
        <taxon>Neoteleostei</taxon>
        <taxon>Acanthomorphata</taxon>
        <taxon>Ovalentaria</taxon>
        <taxon>Atherinomorphae</taxon>
        <taxon>Beloniformes</taxon>
        <taxon>Adrianichthyidae</taxon>
        <taxon>Oryziinae</taxon>
        <taxon>Oryzias</taxon>
    </lineage>
</organism>
<evidence type="ECO:0000256" key="1">
    <source>
        <dbReference type="SAM" id="MobiDB-lite"/>
    </source>
</evidence>
<name>A0A8C7X8T0_9TELE</name>
<dbReference type="Proteomes" id="UP000694383">
    <property type="component" value="Unplaced"/>
</dbReference>
<dbReference type="GeneTree" id="ENSGT00940000178684"/>
<dbReference type="Ensembl" id="ENSOSIT00000009631.1">
    <property type="protein sequence ID" value="ENSOSIP00000009037.1"/>
    <property type="gene ID" value="ENSOSIG00000005764.1"/>
</dbReference>
<feature type="region of interest" description="Disordered" evidence="1">
    <location>
        <begin position="99"/>
        <end position="130"/>
    </location>
</feature>
<reference evidence="2" key="1">
    <citation type="submission" date="2025-08" db="UniProtKB">
        <authorList>
            <consortium name="Ensembl"/>
        </authorList>
    </citation>
    <scope>IDENTIFICATION</scope>
</reference>
<feature type="region of interest" description="Disordered" evidence="1">
    <location>
        <begin position="58"/>
        <end position="85"/>
    </location>
</feature>
<feature type="compositionally biased region" description="Basic and acidic residues" evidence="1">
    <location>
        <begin position="75"/>
        <end position="85"/>
    </location>
</feature>
<keyword evidence="3" id="KW-1185">Reference proteome</keyword>
<protein>
    <submittedName>
        <fullName evidence="2">Uncharacterized protein</fullName>
    </submittedName>
</protein>
<dbReference type="AlphaFoldDB" id="A0A8C7X8T0"/>
<accession>A0A8C7X8T0</accession>